<dbReference type="AlphaFoldDB" id="A0A1R1YPK9"/>
<feature type="region of interest" description="Disordered" evidence="1">
    <location>
        <begin position="130"/>
        <end position="174"/>
    </location>
</feature>
<name>A0A1R1YPK9_9FUNG</name>
<dbReference type="Proteomes" id="UP000187429">
    <property type="component" value="Unassembled WGS sequence"/>
</dbReference>
<proteinExistence type="predicted"/>
<sequence length="203" mass="23104">MNSNNKALKLFNAKSRYSQKHSNPAKKQTIAQTYDDKQGRIYTTESSKKSDIESFDQEINNSSHYLHSLSFNYAHKWKTSGRTSAAQDLGFDKNTNTCPPDTVNPEIRIPFLSYSLGTNAAKAIPLIRKQEHSNTKEDTKAFDRKGYSFGKQNSGSRWSQASRKNANKPQYENTLSSNIYQNFRTHPGKTPQNSTEFQSYLSN</sequence>
<feature type="compositionally biased region" description="Polar residues" evidence="1">
    <location>
        <begin position="20"/>
        <end position="32"/>
    </location>
</feature>
<reference evidence="3" key="1">
    <citation type="submission" date="2017-01" db="EMBL/GenBank/DDBJ databases">
        <authorList>
            <person name="Wang Y."/>
            <person name="White M."/>
            <person name="Kvist S."/>
            <person name="Moncalvo J.-M."/>
        </authorList>
    </citation>
    <scope>NUCLEOTIDE SEQUENCE [LARGE SCALE GENOMIC DNA]</scope>
    <source>
        <strain evidence="3">ID-206-W2</strain>
    </source>
</reference>
<feature type="compositionally biased region" description="Basic and acidic residues" evidence="1">
    <location>
        <begin position="130"/>
        <end position="146"/>
    </location>
</feature>
<feature type="region of interest" description="Disordered" evidence="1">
    <location>
        <begin position="184"/>
        <end position="203"/>
    </location>
</feature>
<feature type="region of interest" description="Disordered" evidence="1">
    <location>
        <begin position="11"/>
        <end position="38"/>
    </location>
</feature>
<keyword evidence="3" id="KW-1185">Reference proteome</keyword>
<feature type="compositionally biased region" description="Polar residues" evidence="1">
    <location>
        <begin position="150"/>
        <end position="174"/>
    </location>
</feature>
<evidence type="ECO:0000313" key="2">
    <source>
        <dbReference type="EMBL" id="OMJ28838.1"/>
    </source>
</evidence>
<evidence type="ECO:0000256" key="1">
    <source>
        <dbReference type="SAM" id="MobiDB-lite"/>
    </source>
</evidence>
<comment type="caution">
    <text evidence="2">The sequence shown here is derived from an EMBL/GenBank/DDBJ whole genome shotgun (WGS) entry which is preliminary data.</text>
</comment>
<gene>
    <name evidence="2" type="ORF">AYI69_g1677</name>
</gene>
<protein>
    <submittedName>
        <fullName evidence="2">Uncharacterized protein</fullName>
    </submittedName>
</protein>
<accession>A0A1R1YPK9</accession>
<evidence type="ECO:0000313" key="3">
    <source>
        <dbReference type="Proteomes" id="UP000187429"/>
    </source>
</evidence>
<organism evidence="2 3">
    <name type="scientific">Smittium culicis</name>
    <dbReference type="NCBI Taxonomy" id="133412"/>
    <lineage>
        <taxon>Eukaryota</taxon>
        <taxon>Fungi</taxon>
        <taxon>Fungi incertae sedis</taxon>
        <taxon>Zoopagomycota</taxon>
        <taxon>Kickxellomycotina</taxon>
        <taxon>Harpellomycetes</taxon>
        <taxon>Harpellales</taxon>
        <taxon>Legeriomycetaceae</taxon>
        <taxon>Smittium</taxon>
    </lineage>
</organism>
<dbReference type="EMBL" id="LSSM01000460">
    <property type="protein sequence ID" value="OMJ28838.1"/>
    <property type="molecule type" value="Genomic_DNA"/>
</dbReference>